<gene>
    <name evidence="1" type="ORF">SAMN05444420_10758</name>
</gene>
<evidence type="ECO:0000313" key="2">
    <source>
        <dbReference type="Proteomes" id="UP000182771"/>
    </source>
</evidence>
<dbReference type="Proteomes" id="UP000182771">
    <property type="component" value="Unassembled WGS sequence"/>
</dbReference>
<sequence length="249" mass="29112">MPYKYEIINCQDPYNNSNIKRTYKVIKFTFDNNNPHAPFYYNKAWELAQKVNPHKANDSINKRDKDRLILDTLGGVLSEYGWYFYIKGIFGDIVSFTPFQSASNQIDLLLNNGKKIEVRSSFPRNGIKFALCNERYHFKNICKYDNLYKPNEVDKDFFACVLFETPKADMLESKNIIFYLIGGSTREMMEDENISFKSDLVAEDDLTQEKTTYKVIKLSNALDIEGFEKYMINMGYNKIKSNQKSLKTI</sequence>
<dbReference type="AlphaFoldDB" id="A0A1H2YKC2"/>
<dbReference type="EMBL" id="FNND01000007">
    <property type="protein sequence ID" value="SDX04989.1"/>
    <property type="molecule type" value="Genomic_DNA"/>
</dbReference>
<dbReference type="RefSeq" id="WP_016421034.1">
    <property type="nucleotide sequence ID" value="NZ_FNND01000007.1"/>
</dbReference>
<name>A0A1H2YKC2_9FLAO</name>
<reference evidence="1 2" key="1">
    <citation type="submission" date="2016-10" db="EMBL/GenBank/DDBJ databases">
        <authorList>
            <person name="Varghese N."/>
            <person name="Submissions S."/>
        </authorList>
    </citation>
    <scope>NUCLEOTIDE SEQUENCE [LARGE SCALE GENOMIC DNA]</scope>
    <source>
        <strain evidence="1 2">DSM 11449</strain>
    </source>
</reference>
<accession>A0A1H2YKC2</accession>
<keyword evidence="2" id="KW-1185">Reference proteome</keyword>
<comment type="caution">
    <text evidence="1">The sequence shown here is derived from an EMBL/GenBank/DDBJ whole genome shotgun (WGS) entry which is preliminary data.</text>
</comment>
<proteinExistence type="predicted"/>
<dbReference type="GeneID" id="85017115"/>
<dbReference type="OrthoDB" id="1435389at2"/>
<protein>
    <submittedName>
        <fullName evidence="1">Uncharacterized protein</fullName>
    </submittedName>
</protein>
<evidence type="ECO:0000313" key="1">
    <source>
        <dbReference type="EMBL" id="SDX04989.1"/>
    </source>
</evidence>
<organism evidence="1 2">
    <name type="scientific">Capnocytophaga granulosa</name>
    <dbReference type="NCBI Taxonomy" id="45242"/>
    <lineage>
        <taxon>Bacteria</taxon>
        <taxon>Pseudomonadati</taxon>
        <taxon>Bacteroidota</taxon>
        <taxon>Flavobacteriia</taxon>
        <taxon>Flavobacteriales</taxon>
        <taxon>Flavobacteriaceae</taxon>
        <taxon>Capnocytophaga</taxon>
    </lineage>
</organism>